<comment type="caution">
    <text evidence="13">The sequence shown here is derived from an EMBL/GenBank/DDBJ whole genome shotgun (WGS) entry which is preliminary data.</text>
</comment>
<evidence type="ECO:0000313" key="14">
    <source>
        <dbReference type="Proteomes" id="UP000322699"/>
    </source>
</evidence>
<keyword evidence="5" id="KW-0418">Kinase</keyword>
<dbReference type="AlphaFoldDB" id="A0A5B1CE96"/>
<dbReference type="Pfam" id="PF01627">
    <property type="entry name" value="Hpt"/>
    <property type="match status" value="1"/>
</dbReference>
<feature type="modified residue" description="4-aspartylphosphate" evidence="7">
    <location>
        <position position="909"/>
    </location>
</feature>
<feature type="domain" description="CheW-like" evidence="11">
    <location>
        <begin position="692"/>
        <end position="824"/>
    </location>
</feature>
<dbReference type="InterPro" id="IPR002545">
    <property type="entry name" value="CheW-lke_dom"/>
</dbReference>
<dbReference type="Pfam" id="PF02518">
    <property type="entry name" value="HATPase_c"/>
    <property type="match status" value="1"/>
</dbReference>
<dbReference type="SMART" id="SM00260">
    <property type="entry name" value="CheW"/>
    <property type="match status" value="2"/>
</dbReference>
<dbReference type="Gene3D" id="1.20.120.160">
    <property type="entry name" value="HPT domain"/>
    <property type="match status" value="1"/>
</dbReference>
<dbReference type="CDD" id="cd16916">
    <property type="entry name" value="HATPase_CheA-like"/>
    <property type="match status" value="1"/>
</dbReference>
<dbReference type="Proteomes" id="UP000322699">
    <property type="component" value="Unassembled WGS sequence"/>
</dbReference>
<keyword evidence="3 7" id="KW-0597">Phosphoprotein</keyword>
<accession>A0A5B1CE96</accession>
<dbReference type="Pfam" id="PF02895">
    <property type="entry name" value="H-kinase_dim"/>
    <property type="match status" value="1"/>
</dbReference>
<dbReference type="SMART" id="SM00073">
    <property type="entry name" value="HPT"/>
    <property type="match status" value="1"/>
</dbReference>
<evidence type="ECO:0000256" key="7">
    <source>
        <dbReference type="PROSITE-ProRule" id="PRU00169"/>
    </source>
</evidence>
<dbReference type="InterPro" id="IPR011006">
    <property type="entry name" value="CheY-like_superfamily"/>
</dbReference>
<dbReference type="InterPro" id="IPR036641">
    <property type="entry name" value="HPT_dom_sf"/>
</dbReference>
<dbReference type="SUPFAM" id="SSF47226">
    <property type="entry name" value="Histidine-containing phosphotransfer domain, HPT domain"/>
    <property type="match status" value="1"/>
</dbReference>
<comment type="catalytic activity">
    <reaction evidence="1">
        <text>ATP + protein L-histidine = ADP + protein N-phospho-L-histidine.</text>
        <dbReference type="EC" id="2.7.13.3"/>
    </reaction>
</comment>
<feature type="region of interest" description="Disordered" evidence="8">
    <location>
        <begin position="156"/>
        <end position="231"/>
    </location>
</feature>
<reference evidence="13 14" key="1">
    <citation type="submission" date="2019-08" db="EMBL/GenBank/DDBJ databases">
        <title>Deep-cultivation of Planctomycetes and their phenomic and genomic characterization uncovers novel biology.</title>
        <authorList>
            <person name="Wiegand S."/>
            <person name="Jogler M."/>
            <person name="Boedeker C."/>
            <person name="Pinto D."/>
            <person name="Vollmers J."/>
            <person name="Rivas-Marin E."/>
            <person name="Kohn T."/>
            <person name="Peeters S.H."/>
            <person name="Heuer A."/>
            <person name="Rast P."/>
            <person name="Oberbeckmann S."/>
            <person name="Bunk B."/>
            <person name="Jeske O."/>
            <person name="Meyerdierks A."/>
            <person name="Storesund J.E."/>
            <person name="Kallscheuer N."/>
            <person name="Luecker S."/>
            <person name="Lage O.M."/>
            <person name="Pohl T."/>
            <person name="Merkel B.J."/>
            <person name="Hornburger P."/>
            <person name="Mueller R.-W."/>
            <person name="Bruemmer F."/>
            <person name="Labrenz M."/>
            <person name="Spormann A.M."/>
            <person name="Op Den Camp H."/>
            <person name="Overmann J."/>
            <person name="Amann R."/>
            <person name="Jetten M.S.M."/>
            <person name="Mascher T."/>
            <person name="Medema M.H."/>
            <person name="Devos D.P."/>
            <person name="Kaster A.-K."/>
            <person name="Ovreas L."/>
            <person name="Rohde M."/>
            <person name="Galperin M.Y."/>
            <person name="Jogler C."/>
        </authorList>
    </citation>
    <scope>NUCLEOTIDE SEQUENCE [LARGE SCALE GENOMIC DNA]</scope>
    <source>
        <strain evidence="13 14">LF1</strain>
    </source>
</reference>
<dbReference type="Gene3D" id="1.10.287.560">
    <property type="entry name" value="Histidine kinase CheA-like, homodimeric domain"/>
    <property type="match status" value="1"/>
</dbReference>
<dbReference type="SMART" id="SM00387">
    <property type="entry name" value="HATPase_c"/>
    <property type="match status" value="1"/>
</dbReference>
<evidence type="ECO:0000259" key="11">
    <source>
        <dbReference type="PROSITE" id="PS50851"/>
    </source>
</evidence>
<feature type="domain" description="Response regulatory" evidence="10">
    <location>
        <begin position="858"/>
        <end position="976"/>
    </location>
</feature>
<dbReference type="PANTHER" id="PTHR43395:SF1">
    <property type="entry name" value="CHEMOTAXIS PROTEIN CHEA"/>
    <property type="match status" value="1"/>
</dbReference>
<dbReference type="CDD" id="cd00088">
    <property type="entry name" value="HPT"/>
    <property type="match status" value="1"/>
</dbReference>
<dbReference type="Gene3D" id="3.40.50.2300">
    <property type="match status" value="1"/>
</dbReference>
<dbReference type="InterPro" id="IPR008207">
    <property type="entry name" value="Sig_transdc_His_kin_Hpt_dom"/>
</dbReference>
<proteinExistence type="predicted"/>
<feature type="modified residue" description="Phosphohistidine" evidence="6">
    <location>
        <position position="48"/>
    </location>
</feature>
<dbReference type="PROSITE" id="PS50109">
    <property type="entry name" value="HIS_KIN"/>
    <property type="match status" value="1"/>
</dbReference>
<dbReference type="InterPro" id="IPR004358">
    <property type="entry name" value="Sig_transdc_His_kin-like_C"/>
</dbReference>
<dbReference type="CDD" id="cd00731">
    <property type="entry name" value="CheA_reg"/>
    <property type="match status" value="1"/>
</dbReference>
<dbReference type="FunFam" id="3.30.565.10:FF:000016">
    <property type="entry name" value="Chemotaxis protein CheA, putative"/>
    <property type="match status" value="1"/>
</dbReference>
<evidence type="ECO:0000256" key="5">
    <source>
        <dbReference type="ARBA" id="ARBA00022777"/>
    </source>
</evidence>
<dbReference type="InterPro" id="IPR036097">
    <property type="entry name" value="HisK_dim/P_sf"/>
</dbReference>
<dbReference type="PANTHER" id="PTHR43395">
    <property type="entry name" value="SENSOR HISTIDINE KINASE CHEA"/>
    <property type="match status" value="1"/>
</dbReference>
<evidence type="ECO:0000256" key="1">
    <source>
        <dbReference type="ARBA" id="ARBA00000085"/>
    </source>
</evidence>
<evidence type="ECO:0000256" key="8">
    <source>
        <dbReference type="SAM" id="MobiDB-lite"/>
    </source>
</evidence>
<feature type="domain" description="CheW-like" evidence="11">
    <location>
        <begin position="522"/>
        <end position="669"/>
    </location>
</feature>
<dbReference type="PROSITE" id="PS50894">
    <property type="entry name" value="HPT"/>
    <property type="match status" value="1"/>
</dbReference>
<dbReference type="InterPro" id="IPR036061">
    <property type="entry name" value="CheW-like_dom_sf"/>
</dbReference>
<feature type="domain" description="Histidine kinase" evidence="9">
    <location>
        <begin position="310"/>
        <end position="520"/>
    </location>
</feature>
<evidence type="ECO:0000313" key="13">
    <source>
        <dbReference type="EMBL" id="KAA1257783.1"/>
    </source>
</evidence>
<dbReference type="InterPro" id="IPR036890">
    <property type="entry name" value="HATPase_C_sf"/>
</dbReference>
<dbReference type="SUPFAM" id="SSF52172">
    <property type="entry name" value="CheY-like"/>
    <property type="match status" value="1"/>
</dbReference>
<dbReference type="EC" id="2.7.13.3" evidence="2"/>
<dbReference type="EMBL" id="VRLW01000001">
    <property type="protein sequence ID" value="KAA1257783.1"/>
    <property type="molecule type" value="Genomic_DNA"/>
</dbReference>
<dbReference type="InterPro" id="IPR051315">
    <property type="entry name" value="Bact_Chemotaxis_CheA"/>
</dbReference>
<dbReference type="InterPro" id="IPR005467">
    <property type="entry name" value="His_kinase_dom"/>
</dbReference>
<dbReference type="Gene3D" id="2.40.50.180">
    <property type="entry name" value="CheA-289, Domain 4"/>
    <property type="match status" value="1"/>
</dbReference>
<feature type="compositionally biased region" description="Low complexity" evidence="8">
    <location>
        <begin position="215"/>
        <end position="231"/>
    </location>
</feature>
<feature type="compositionally biased region" description="Acidic residues" evidence="8">
    <location>
        <begin position="156"/>
        <end position="166"/>
    </location>
</feature>
<evidence type="ECO:0000256" key="2">
    <source>
        <dbReference type="ARBA" id="ARBA00012438"/>
    </source>
</evidence>
<evidence type="ECO:0000256" key="3">
    <source>
        <dbReference type="ARBA" id="ARBA00022553"/>
    </source>
</evidence>
<name>A0A5B1CE96_9BACT</name>
<dbReference type="SMART" id="SM01231">
    <property type="entry name" value="H-kinase_dim"/>
    <property type="match status" value="1"/>
</dbReference>
<evidence type="ECO:0000259" key="12">
    <source>
        <dbReference type="PROSITE" id="PS50894"/>
    </source>
</evidence>
<evidence type="ECO:0000256" key="4">
    <source>
        <dbReference type="ARBA" id="ARBA00022679"/>
    </source>
</evidence>
<keyword evidence="4 13" id="KW-0808">Transferase</keyword>
<gene>
    <name evidence="13" type="primary">cheA_1</name>
    <name evidence="13" type="ORF">LF1_02730</name>
</gene>
<dbReference type="SUPFAM" id="SSF55874">
    <property type="entry name" value="ATPase domain of HSP90 chaperone/DNA topoisomerase II/histidine kinase"/>
    <property type="match status" value="1"/>
</dbReference>
<dbReference type="SMART" id="SM00448">
    <property type="entry name" value="REC"/>
    <property type="match status" value="1"/>
</dbReference>
<sequence>MEDAELIHEFVEEAREHLGDVETQLLQIEAMGANINDDLVNTVFRAIHSVKGAAGFLGLTQVNNVAHSFENVLGKVRDHQLVPDPFNVDVMLKAADRLRGLMESIDTSNETDNTELCEKLDALLVENAPATTETPDVPAQIDAIETAIEDAIEPAVEEEETVEDALVEPAADPVKKPRARKKATAKKAPAKKTATKKPAAKKPAAKKTTAKKPAAKTTTKAPASPTEPTPIVEPTAAVEAPIAAPAPAAPAPAAPANAAPSTAAKPSPAAESTIRVGVRVLDRLMNLAGELVLSRNQLLRVLGEHDTGSNLDSIVSGLDQVTTELQETIMQTRMQPIGNVFSKFTRVVRDLSGKLGKQCELRIEGKEVEIDKTIIELISDPLTHLVRNSVDHGVEIPDERIAAGKPAAGTLQLHAYHQSGKVRIEIVDDGKGINAAVLKEKAQSKGILTAEQAEAMGEREAVRLIFHPGFSTAQEVTDVSGRGVGMDVVRSNIEKLGGTVDIETQVGEGTTIVVTLPLTLAIVPSLIIQSGDDRFAIPQVNIAELVRIRKQESQRIEQVNNKEVLRLRGSLLPLVRLKTTLGQVEPELEPAAPADSESEFKVRHIIVVESGILRYGLVVDDVLDSEEIVVKPLGRHLNDCPCLSGATILGDGRVALILDVNGTAQQSKLRVNEEDKSQRLALDQEARERENLQSVLLFRNEPSEQFAVPMEVVARIERVESEQIVKVGSQELLHYRDGSLPLLRLENLTKAKPCPDQPCFNVIVFETGGHEVGVIASSLIDIREVPDQFDATTFHDTAVIGCQVIDEQTTRLLDTIELARKARPDWFEATAKKTVQISAENVSPTAKPNVEDNAEGDCVLLAEDSSFFRRQVKRFLEESGFDVVDCEDGREGWNTLKASPDKFRIVLTDIEMPNMDGLEFTRRIRSENRFADIPIIALTSLASQEDFQRGFDAGVTEYQVKLDRDELIAAIQRYATPTGVSDALASVS</sequence>
<dbReference type="GO" id="GO:0000155">
    <property type="term" value="F:phosphorelay sensor kinase activity"/>
    <property type="evidence" value="ECO:0007669"/>
    <property type="project" value="InterPro"/>
</dbReference>
<dbReference type="GO" id="GO:0005737">
    <property type="term" value="C:cytoplasm"/>
    <property type="evidence" value="ECO:0007669"/>
    <property type="project" value="InterPro"/>
</dbReference>
<feature type="region of interest" description="Disordered" evidence="8">
    <location>
        <begin position="247"/>
        <end position="272"/>
    </location>
</feature>
<evidence type="ECO:0000259" key="10">
    <source>
        <dbReference type="PROSITE" id="PS50110"/>
    </source>
</evidence>
<protein>
    <recommendedName>
        <fullName evidence="2">histidine kinase</fullName>
        <ecNumber evidence="2">2.7.13.3</ecNumber>
    </recommendedName>
</protein>
<dbReference type="PRINTS" id="PR00344">
    <property type="entry name" value="BCTRLSENSOR"/>
</dbReference>
<dbReference type="Gene3D" id="3.30.565.10">
    <property type="entry name" value="Histidine kinase-like ATPase, C-terminal domain"/>
    <property type="match status" value="1"/>
</dbReference>
<dbReference type="PROSITE" id="PS50110">
    <property type="entry name" value="RESPONSE_REGULATORY"/>
    <property type="match status" value="1"/>
</dbReference>
<organism evidence="13 14">
    <name type="scientific">Rubripirellula obstinata</name>
    <dbReference type="NCBI Taxonomy" id="406547"/>
    <lineage>
        <taxon>Bacteria</taxon>
        <taxon>Pseudomonadati</taxon>
        <taxon>Planctomycetota</taxon>
        <taxon>Planctomycetia</taxon>
        <taxon>Pirellulales</taxon>
        <taxon>Pirellulaceae</taxon>
        <taxon>Rubripirellula</taxon>
    </lineage>
</organism>
<dbReference type="Pfam" id="PF01584">
    <property type="entry name" value="CheW"/>
    <property type="match status" value="2"/>
</dbReference>
<keyword evidence="14" id="KW-1185">Reference proteome</keyword>
<dbReference type="InterPro" id="IPR001789">
    <property type="entry name" value="Sig_transdc_resp-reg_receiver"/>
</dbReference>
<dbReference type="InterPro" id="IPR037006">
    <property type="entry name" value="CheA-like_homodim_sf"/>
</dbReference>
<dbReference type="GO" id="GO:0006935">
    <property type="term" value="P:chemotaxis"/>
    <property type="evidence" value="ECO:0007669"/>
    <property type="project" value="InterPro"/>
</dbReference>
<dbReference type="InterPro" id="IPR003594">
    <property type="entry name" value="HATPase_dom"/>
</dbReference>
<dbReference type="SUPFAM" id="SSF50341">
    <property type="entry name" value="CheW-like"/>
    <property type="match status" value="2"/>
</dbReference>
<dbReference type="Pfam" id="PF00072">
    <property type="entry name" value="Response_reg"/>
    <property type="match status" value="1"/>
</dbReference>
<dbReference type="Gene3D" id="2.30.30.40">
    <property type="entry name" value="SH3 Domains"/>
    <property type="match status" value="1"/>
</dbReference>
<dbReference type="SUPFAM" id="SSF47384">
    <property type="entry name" value="Homodimeric domain of signal transducing histidine kinase"/>
    <property type="match status" value="1"/>
</dbReference>
<evidence type="ECO:0000256" key="6">
    <source>
        <dbReference type="PROSITE-ProRule" id="PRU00110"/>
    </source>
</evidence>
<feature type="compositionally biased region" description="Basic residues" evidence="8">
    <location>
        <begin position="176"/>
        <end position="214"/>
    </location>
</feature>
<dbReference type="OrthoDB" id="9803176at2"/>
<feature type="domain" description="HPt" evidence="12">
    <location>
        <begin position="1"/>
        <end position="105"/>
    </location>
</feature>
<dbReference type="RefSeq" id="WP_068266359.1">
    <property type="nucleotide sequence ID" value="NZ_LWSK01000118.1"/>
</dbReference>
<feature type="compositionally biased region" description="Low complexity" evidence="8">
    <location>
        <begin position="254"/>
        <end position="272"/>
    </location>
</feature>
<evidence type="ECO:0000259" key="9">
    <source>
        <dbReference type="PROSITE" id="PS50109"/>
    </source>
</evidence>
<dbReference type="InterPro" id="IPR004105">
    <property type="entry name" value="CheA-like_dim"/>
</dbReference>
<dbReference type="PROSITE" id="PS50851">
    <property type="entry name" value="CHEW"/>
    <property type="match status" value="2"/>
</dbReference>